<sequence>MDDIKRLYQSVEPNLTAIGWMGAVGYLGYFFVWEKVFLLNYESLALRVLCAAMYMVLIIRHFLPANISRILPVYYYVVVGFSLPFTFYYMVLMNSWIDLWAMSFIASIFLHILLVQSIRLVIIQLLVAIPLAYAATFWQLGYTPHELLHLAYLPIILFSYIYGLAFFSYHRSSYESKISAAQSSGASIAHEMRNPMSILQSSIDAVHSFLRAHRSLAHENEIRINSTDIDDMLKILDQSDKTLSSANDAIDYILSSVGKGRFSRDKFAIYSLNDVITNAVDSFAYTHQSQRNQVSIEVTEDLYFFGSDILLKYTLFNLIKNAFQCQNRKTVNISIRVFKQANKPCVLIKDDGSGIERNRVTRVFDEYNTFGKKDGVGLGLAFCRRVMTSFDGSIDCRSLKGQWTEFQLTFPDSKVLNQIEHNNRTNAKEPVILYVGEKDEHFDALASWTDSIPFTLEGVSLHRATLLDLTRYDAVFVNSGNIQYQMTDWIDFTRCAERDQVLKCLISPDENQRNLAIGKKKESYVISYPEWQKRGQYVVSQLLEEQKHRRRNKKNILLVEDNVSVSSITEIILRQAGFSVHTIQDANQALHYLNNQSVDLIMLDMNIPGITGVELIRTLRNTLAHYKDVVILGYTGESSTDIIQQAYSAGMDDMLVKPANKKQIIAMLDRWL</sequence>
<dbReference type="CDD" id="cd17546">
    <property type="entry name" value="REC_hyHK_CKI1_RcsC-like"/>
    <property type="match status" value="1"/>
</dbReference>
<dbReference type="InterPro" id="IPR036890">
    <property type="entry name" value="HATPase_C_sf"/>
</dbReference>
<dbReference type="PROSITE" id="PS50110">
    <property type="entry name" value="RESPONSE_REGULATORY"/>
    <property type="match status" value="1"/>
</dbReference>
<evidence type="ECO:0000313" key="8">
    <source>
        <dbReference type="EMBL" id="RQW62093.1"/>
    </source>
</evidence>
<dbReference type="OrthoDB" id="8573961at2"/>
<keyword evidence="5" id="KW-0812">Transmembrane</keyword>
<keyword evidence="8" id="KW-0418">Kinase</keyword>
<keyword evidence="5" id="KW-1133">Transmembrane helix</keyword>
<dbReference type="PRINTS" id="PR00344">
    <property type="entry name" value="BCTRLSENSOR"/>
</dbReference>
<dbReference type="SUPFAM" id="SSF52172">
    <property type="entry name" value="CheY-like"/>
    <property type="match status" value="1"/>
</dbReference>
<feature type="transmembrane region" description="Helical" evidence="5">
    <location>
        <begin position="97"/>
        <end position="114"/>
    </location>
</feature>
<reference evidence="8 9" key="1">
    <citation type="submission" date="2018-11" db="EMBL/GenBank/DDBJ databases">
        <title>Vibrio LJC006 sp. nov., isolated from seawater during the bloom of the enteromorpha.</title>
        <authorList>
            <person name="Liang J."/>
        </authorList>
    </citation>
    <scope>NUCLEOTIDE SEQUENCE [LARGE SCALE GENOMIC DNA]</scope>
    <source>
        <strain evidence="8 9">LJC006</strain>
    </source>
</reference>
<accession>A0A3N9TEG3</accession>
<dbReference type="InterPro" id="IPR004358">
    <property type="entry name" value="Sig_transdc_His_kin-like_C"/>
</dbReference>
<dbReference type="PANTHER" id="PTHR43547">
    <property type="entry name" value="TWO-COMPONENT HISTIDINE KINASE"/>
    <property type="match status" value="1"/>
</dbReference>
<dbReference type="PANTHER" id="PTHR43547:SF2">
    <property type="entry name" value="HYBRID SIGNAL TRANSDUCTION HISTIDINE KINASE C"/>
    <property type="match status" value="1"/>
</dbReference>
<keyword evidence="5" id="KW-0472">Membrane</keyword>
<dbReference type="InterPro" id="IPR001789">
    <property type="entry name" value="Sig_transdc_resp-reg_receiver"/>
</dbReference>
<feature type="transmembrane region" description="Helical" evidence="5">
    <location>
        <begin position="12"/>
        <end position="32"/>
    </location>
</feature>
<dbReference type="SMART" id="SM00448">
    <property type="entry name" value="REC"/>
    <property type="match status" value="1"/>
</dbReference>
<comment type="caution">
    <text evidence="8">The sequence shown here is derived from an EMBL/GenBank/DDBJ whole genome shotgun (WGS) entry which is preliminary data.</text>
</comment>
<gene>
    <name evidence="8" type="ORF">EES38_15350</name>
</gene>
<dbReference type="EC" id="2.7.13.3" evidence="2"/>
<feature type="transmembrane region" description="Helical" evidence="5">
    <location>
        <begin position="147"/>
        <end position="169"/>
    </location>
</feature>
<feature type="transmembrane region" description="Helical" evidence="5">
    <location>
        <begin position="70"/>
        <end position="91"/>
    </location>
</feature>
<feature type="domain" description="Response regulatory" evidence="7">
    <location>
        <begin position="555"/>
        <end position="672"/>
    </location>
</feature>
<feature type="transmembrane region" description="Helical" evidence="5">
    <location>
        <begin position="44"/>
        <end position="63"/>
    </location>
</feature>
<evidence type="ECO:0000259" key="7">
    <source>
        <dbReference type="PROSITE" id="PS50110"/>
    </source>
</evidence>
<dbReference type="Pfam" id="PF00072">
    <property type="entry name" value="Response_reg"/>
    <property type="match status" value="1"/>
</dbReference>
<organism evidence="8 9">
    <name type="scientific">Vibrio viridaestus</name>
    <dbReference type="NCBI Taxonomy" id="2487322"/>
    <lineage>
        <taxon>Bacteria</taxon>
        <taxon>Pseudomonadati</taxon>
        <taxon>Pseudomonadota</taxon>
        <taxon>Gammaproteobacteria</taxon>
        <taxon>Vibrionales</taxon>
        <taxon>Vibrionaceae</taxon>
        <taxon>Vibrio</taxon>
    </lineage>
</organism>
<protein>
    <recommendedName>
        <fullName evidence="2">histidine kinase</fullName>
        <ecNumber evidence="2">2.7.13.3</ecNumber>
    </recommendedName>
</protein>
<dbReference type="InterPro" id="IPR003594">
    <property type="entry name" value="HATPase_dom"/>
</dbReference>
<dbReference type="AlphaFoldDB" id="A0A3N9TEG3"/>
<evidence type="ECO:0000256" key="3">
    <source>
        <dbReference type="ARBA" id="ARBA00022553"/>
    </source>
</evidence>
<dbReference type="GO" id="GO:0000155">
    <property type="term" value="F:phosphorelay sensor kinase activity"/>
    <property type="evidence" value="ECO:0007669"/>
    <property type="project" value="TreeGrafter"/>
</dbReference>
<keyword evidence="3 4" id="KW-0597">Phosphoprotein</keyword>
<feature type="modified residue" description="4-aspartylphosphate" evidence="4">
    <location>
        <position position="604"/>
    </location>
</feature>
<dbReference type="Gene3D" id="3.40.50.2300">
    <property type="match status" value="1"/>
</dbReference>
<name>A0A3N9TEG3_9VIBR</name>
<feature type="domain" description="Histidine kinase" evidence="6">
    <location>
        <begin position="187"/>
        <end position="414"/>
    </location>
</feature>
<evidence type="ECO:0000256" key="2">
    <source>
        <dbReference type="ARBA" id="ARBA00012438"/>
    </source>
</evidence>
<proteinExistence type="predicted"/>
<dbReference type="Proteomes" id="UP000281112">
    <property type="component" value="Unassembled WGS sequence"/>
</dbReference>
<keyword evidence="8" id="KW-0808">Transferase</keyword>
<dbReference type="SUPFAM" id="SSF55874">
    <property type="entry name" value="ATPase domain of HSP90 chaperone/DNA topoisomerase II/histidine kinase"/>
    <property type="match status" value="1"/>
</dbReference>
<evidence type="ECO:0000256" key="4">
    <source>
        <dbReference type="PROSITE-ProRule" id="PRU00169"/>
    </source>
</evidence>
<evidence type="ECO:0000256" key="1">
    <source>
        <dbReference type="ARBA" id="ARBA00000085"/>
    </source>
</evidence>
<feature type="transmembrane region" description="Helical" evidence="5">
    <location>
        <begin position="121"/>
        <end position="141"/>
    </location>
</feature>
<dbReference type="RefSeq" id="WP_124938088.1">
    <property type="nucleotide sequence ID" value="NZ_RJVQ01000007.1"/>
</dbReference>
<evidence type="ECO:0000256" key="5">
    <source>
        <dbReference type="SAM" id="Phobius"/>
    </source>
</evidence>
<dbReference type="InterPro" id="IPR005467">
    <property type="entry name" value="His_kinase_dom"/>
</dbReference>
<dbReference type="EMBL" id="RJVQ01000007">
    <property type="protein sequence ID" value="RQW62093.1"/>
    <property type="molecule type" value="Genomic_DNA"/>
</dbReference>
<dbReference type="SMART" id="SM00387">
    <property type="entry name" value="HATPase_c"/>
    <property type="match status" value="1"/>
</dbReference>
<comment type="catalytic activity">
    <reaction evidence="1">
        <text>ATP + protein L-histidine = ADP + protein N-phospho-L-histidine.</text>
        <dbReference type="EC" id="2.7.13.3"/>
    </reaction>
</comment>
<evidence type="ECO:0000313" key="9">
    <source>
        <dbReference type="Proteomes" id="UP000281112"/>
    </source>
</evidence>
<dbReference type="Gene3D" id="3.30.565.10">
    <property type="entry name" value="Histidine kinase-like ATPase, C-terminal domain"/>
    <property type="match status" value="1"/>
</dbReference>
<evidence type="ECO:0000259" key="6">
    <source>
        <dbReference type="PROSITE" id="PS50109"/>
    </source>
</evidence>
<dbReference type="Pfam" id="PF02518">
    <property type="entry name" value="HATPase_c"/>
    <property type="match status" value="1"/>
</dbReference>
<dbReference type="InterPro" id="IPR011006">
    <property type="entry name" value="CheY-like_superfamily"/>
</dbReference>
<keyword evidence="9" id="KW-1185">Reference proteome</keyword>
<dbReference type="PROSITE" id="PS50109">
    <property type="entry name" value="HIS_KIN"/>
    <property type="match status" value="1"/>
</dbReference>